<dbReference type="Pfam" id="PF00226">
    <property type="entry name" value="DnaJ"/>
    <property type="match status" value="1"/>
</dbReference>
<reference evidence="4 6" key="1">
    <citation type="submission" date="2015-06" db="EMBL/GenBank/DDBJ databases">
        <title>Genome sequence of Mycobacterium kumamotonense strain Roo.</title>
        <authorList>
            <person name="Greninger A.L."/>
            <person name="Cunningham G."/>
            <person name="Miller S."/>
        </authorList>
    </citation>
    <scope>NUCLEOTIDE SEQUENCE [LARGE SCALE GENOMIC DNA]</scope>
    <source>
        <strain evidence="4 6">Roo</strain>
    </source>
</reference>
<dbReference type="RefSeq" id="WP_019738427.1">
    <property type="nucleotide sequence ID" value="NZ_JAACYR010000058.1"/>
</dbReference>
<dbReference type="PATRIC" id="fig|354243.3.peg.3470"/>
<dbReference type="SUPFAM" id="SSF46565">
    <property type="entry name" value="Chaperone J-domain"/>
    <property type="match status" value="1"/>
</dbReference>
<proteinExistence type="predicted"/>
<dbReference type="SMART" id="SM00271">
    <property type="entry name" value="DnaJ"/>
    <property type="match status" value="1"/>
</dbReference>
<dbReference type="Proteomes" id="UP000092668">
    <property type="component" value="Unassembled WGS sequence"/>
</dbReference>
<evidence type="ECO:0000313" key="6">
    <source>
        <dbReference type="Proteomes" id="UP000092668"/>
    </source>
</evidence>
<evidence type="ECO:0000259" key="2">
    <source>
        <dbReference type="PROSITE" id="PS50076"/>
    </source>
</evidence>
<dbReference type="Proteomes" id="UP000192713">
    <property type="component" value="Unassembled WGS sequence"/>
</dbReference>
<evidence type="ECO:0000313" key="3">
    <source>
        <dbReference type="EMBL" id="NDJ90642.1"/>
    </source>
</evidence>
<protein>
    <submittedName>
        <fullName evidence="3">J domain-containing protein</fullName>
    </submittedName>
</protein>
<dbReference type="CDD" id="cd06257">
    <property type="entry name" value="DnaJ"/>
    <property type="match status" value="1"/>
</dbReference>
<dbReference type="EMBL" id="LFOE01000028">
    <property type="protein sequence ID" value="OBY30600.1"/>
    <property type="molecule type" value="Genomic_DNA"/>
</dbReference>
<dbReference type="EMBL" id="JAACYR010000058">
    <property type="protein sequence ID" value="NDJ90642.1"/>
    <property type="molecule type" value="Genomic_DNA"/>
</dbReference>
<dbReference type="EMBL" id="MVHU01000002">
    <property type="protein sequence ID" value="ORA82951.1"/>
    <property type="molecule type" value="Genomic_DNA"/>
</dbReference>
<comment type="caution">
    <text evidence="4">The sequence shown here is derived from an EMBL/GenBank/DDBJ whole genome shotgun (WGS) entry which is preliminary data.</text>
</comment>
<dbReference type="PROSITE" id="PS50076">
    <property type="entry name" value="DNAJ_2"/>
    <property type="match status" value="1"/>
</dbReference>
<dbReference type="Gene3D" id="1.10.287.110">
    <property type="entry name" value="DnaJ domain"/>
    <property type="match status" value="1"/>
</dbReference>
<evidence type="ECO:0000313" key="4">
    <source>
        <dbReference type="EMBL" id="OBY30600.1"/>
    </source>
</evidence>
<dbReference type="AlphaFoldDB" id="A0A1B8SCZ3"/>
<reference evidence="3 8" key="3">
    <citation type="submission" date="2020-01" db="EMBL/GenBank/DDBJ databases">
        <authorList>
            <person name="Sanchez-Estrada R."/>
            <person name="Gonzalez-Y-Merchand J.A."/>
            <person name="Rivera-Gutierrez S."/>
        </authorList>
    </citation>
    <scope>NUCLEOTIDE SEQUENCE [LARGE SCALE GENOMIC DNA]</scope>
    <source>
        <strain evidence="3 8">CST 7247</strain>
    </source>
</reference>
<sequence length="115" mass="12513">MNESPDPYTVLGVTPSATPAQISHAFRTKVRALHPDTGPARSQLPDDADAQLQRLLLAYSAVRHAGRRSAGADPPTARPAGADARGPVTVRITDRRTPARRPRKDLWAGPVRRHR</sequence>
<feature type="domain" description="J" evidence="2">
    <location>
        <begin position="6"/>
        <end position="67"/>
    </location>
</feature>
<evidence type="ECO:0000313" key="8">
    <source>
        <dbReference type="Proteomes" id="UP000466523"/>
    </source>
</evidence>
<evidence type="ECO:0000313" key="7">
    <source>
        <dbReference type="Proteomes" id="UP000192713"/>
    </source>
</evidence>
<dbReference type="InterPro" id="IPR001623">
    <property type="entry name" value="DnaJ_domain"/>
</dbReference>
<reference evidence="5 7" key="2">
    <citation type="submission" date="2017-02" db="EMBL/GenBank/DDBJ databases">
        <title>The new phylogeny of genus Mycobacterium.</title>
        <authorList>
            <person name="Tortoli E."/>
            <person name="Trovato A."/>
            <person name="Cirillo D.M."/>
        </authorList>
    </citation>
    <scope>NUCLEOTIDE SEQUENCE [LARGE SCALE GENOMIC DNA]</scope>
    <source>
        <strain evidence="5 7">DSM 45093</strain>
    </source>
</reference>
<feature type="region of interest" description="Disordered" evidence="1">
    <location>
        <begin position="65"/>
        <end position="115"/>
    </location>
</feature>
<keyword evidence="6" id="KW-1185">Reference proteome</keyword>
<dbReference type="Proteomes" id="UP000466523">
    <property type="component" value="Unassembled WGS sequence"/>
</dbReference>
<gene>
    <name evidence="4" type="ORF">ACT18_16765</name>
    <name evidence="5" type="ORF">BST28_01840</name>
    <name evidence="3" type="ORF">GWR20_16010</name>
</gene>
<dbReference type="PRINTS" id="PR00625">
    <property type="entry name" value="JDOMAIN"/>
</dbReference>
<dbReference type="STRING" id="354243.BST28_01840"/>
<accession>A0A1B8SCZ3</accession>
<organism evidence="4 6">
    <name type="scientific">Mycolicibacter kumamotonensis</name>
    <dbReference type="NCBI Taxonomy" id="354243"/>
    <lineage>
        <taxon>Bacteria</taxon>
        <taxon>Bacillati</taxon>
        <taxon>Actinomycetota</taxon>
        <taxon>Actinomycetes</taxon>
        <taxon>Mycobacteriales</taxon>
        <taxon>Mycobacteriaceae</taxon>
        <taxon>Mycolicibacter</taxon>
    </lineage>
</organism>
<dbReference type="OrthoDB" id="166297at2"/>
<dbReference type="InterPro" id="IPR036869">
    <property type="entry name" value="J_dom_sf"/>
</dbReference>
<evidence type="ECO:0000256" key="1">
    <source>
        <dbReference type="SAM" id="MobiDB-lite"/>
    </source>
</evidence>
<name>A0A1B8SCZ3_9MYCO</name>
<evidence type="ECO:0000313" key="5">
    <source>
        <dbReference type="EMBL" id="ORA82951.1"/>
    </source>
</evidence>